<keyword evidence="1" id="KW-1133">Transmembrane helix</keyword>
<reference evidence="2 3" key="1">
    <citation type="submission" date="2011-08" db="EMBL/GenBank/DDBJ databases">
        <title>The Genome Sequence of Plasmodium vivax Brazil I.</title>
        <authorList>
            <consortium name="The Broad Institute Genome Sequencing Platform"/>
            <consortium name="The Broad Institute Genome Sequencing Center for Infectious Disease"/>
            <person name="Neafsey D."/>
            <person name="Carlton J."/>
            <person name="Barnwell J."/>
            <person name="Collins W."/>
            <person name="Escalante A."/>
            <person name="Mullikin J."/>
            <person name="Saul A."/>
            <person name="Guigo R."/>
            <person name="Camara F."/>
            <person name="Young S.K."/>
            <person name="Zeng Q."/>
            <person name="Gargeya S."/>
            <person name="Fitzgerald M."/>
            <person name="Haas B."/>
            <person name="Abouelleil A."/>
            <person name="Alvarado L."/>
            <person name="Arachchi H.M."/>
            <person name="Berlin A."/>
            <person name="Brown A."/>
            <person name="Chapman S.B."/>
            <person name="Chen Z."/>
            <person name="Dunbar C."/>
            <person name="Freedman E."/>
            <person name="Gearin G."/>
            <person name="Gellesch M."/>
            <person name="Goldberg J."/>
            <person name="Griggs A."/>
            <person name="Gujja S."/>
            <person name="Heiman D."/>
            <person name="Howarth C."/>
            <person name="Larson L."/>
            <person name="Lui A."/>
            <person name="MacDonald P.J.P."/>
            <person name="Montmayeur A."/>
            <person name="Murphy C."/>
            <person name="Neiman D."/>
            <person name="Pearson M."/>
            <person name="Priest M."/>
            <person name="Roberts A."/>
            <person name="Saif S."/>
            <person name="Shea T."/>
            <person name="Shenoy N."/>
            <person name="Sisk P."/>
            <person name="Stolte C."/>
            <person name="Sykes S."/>
            <person name="Wortman J."/>
            <person name="Nusbaum C."/>
            <person name="Birren B."/>
        </authorList>
    </citation>
    <scope>NUCLEOTIDE SEQUENCE [LARGE SCALE GENOMIC DNA]</scope>
    <source>
        <strain evidence="2 3">Brazil I</strain>
    </source>
</reference>
<feature type="transmembrane region" description="Helical" evidence="1">
    <location>
        <begin position="176"/>
        <end position="195"/>
    </location>
</feature>
<evidence type="ECO:0000256" key="1">
    <source>
        <dbReference type="SAM" id="Phobius"/>
    </source>
</evidence>
<keyword evidence="1" id="KW-0812">Transmembrane</keyword>
<dbReference type="Proteomes" id="UP000053327">
    <property type="component" value="Unassembled WGS sequence"/>
</dbReference>
<dbReference type="Pfam" id="PF12420">
    <property type="entry name" value="DUF3671"/>
    <property type="match status" value="1"/>
</dbReference>
<sequence length="301" mass="36085">MNNDIVFSLEDIEYYYRNIYNYLLYNRELYIMDISKNMHYTDNVTIIKCFDSINHHDISYNTKFYRSLANHDIRKNVNYQSHRGNRSDVKMNKKIKDCKIDRSTYECLLNGQKDFESYKKNYKQRYTKKKGLAKTDCYLEKKVFDKFEYIDNITGKMTNKRNAYRKIIFNKYTMRLILFALLPSLGIIFPILFSAENREGRLVRWTNRICPTYYVGQSTGEQCVLCRDGYYHLFTAKGSYSISYFFNALITTILLIAACFMVFYTLVKVIKYVRIKSGKGKMNAKEYYNFCKEMLENKKYQ</sequence>
<dbReference type="EMBL" id="KQ234761">
    <property type="protein sequence ID" value="KMZ88630.1"/>
    <property type="molecule type" value="Genomic_DNA"/>
</dbReference>
<evidence type="ECO:0000313" key="3">
    <source>
        <dbReference type="Proteomes" id="UP000053327"/>
    </source>
</evidence>
<feature type="transmembrane region" description="Helical" evidence="1">
    <location>
        <begin position="244"/>
        <end position="267"/>
    </location>
</feature>
<accession>A0A0J9SZP6</accession>
<dbReference type="AlphaFoldDB" id="A0A0J9SZP6"/>
<proteinExistence type="predicted"/>
<protein>
    <recommendedName>
        <fullName evidence="4">Variable surface protein</fullName>
    </recommendedName>
</protein>
<keyword evidence="1" id="KW-0472">Membrane</keyword>
<evidence type="ECO:0008006" key="4">
    <source>
        <dbReference type="Google" id="ProtNLM"/>
    </source>
</evidence>
<gene>
    <name evidence="2" type="ORF">PVBG_04838</name>
</gene>
<dbReference type="InterPro" id="IPR022139">
    <property type="entry name" value="Fam-L/Fam-M-like_plasmodium"/>
</dbReference>
<organism evidence="2 3">
    <name type="scientific">Plasmodium vivax (strain Brazil I)</name>
    <dbReference type="NCBI Taxonomy" id="1033975"/>
    <lineage>
        <taxon>Eukaryota</taxon>
        <taxon>Sar</taxon>
        <taxon>Alveolata</taxon>
        <taxon>Apicomplexa</taxon>
        <taxon>Aconoidasida</taxon>
        <taxon>Haemosporida</taxon>
        <taxon>Plasmodiidae</taxon>
        <taxon>Plasmodium</taxon>
        <taxon>Plasmodium (Plasmodium)</taxon>
    </lineage>
</organism>
<evidence type="ECO:0000313" key="2">
    <source>
        <dbReference type="EMBL" id="KMZ88630.1"/>
    </source>
</evidence>
<name>A0A0J9SZP6_PLAV1</name>